<keyword evidence="5" id="KW-0547">Nucleotide-binding</keyword>
<evidence type="ECO:0000313" key="10">
    <source>
        <dbReference type="Proteomes" id="UP000609531"/>
    </source>
</evidence>
<gene>
    <name evidence="9" type="ORF">JCR33_20310</name>
</gene>
<dbReference type="EMBL" id="JAEKJA010000023">
    <property type="protein sequence ID" value="MBJ3778055.1"/>
    <property type="molecule type" value="Genomic_DNA"/>
</dbReference>
<dbReference type="GO" id="GO:0005524">
    <property type="term" value="F:ATP binding"/>
    <property type="evidence" value="ECO:0007669"/>
    <property type="project" value="UniProtKB-KW"/>
</dbReference>
<evidence type="ECO:0000313" key="9">
    <source>
        <dbReference type="EMBL" id="MBJ3778055.1"/>
    </source>
</evidence>
<dbReference type="AlphaFoldDB" id="A0A934ISS1"/>
<keyword evidence="6 9" id="KW-0067">ATP-binding</keyword>
<dbReference type="Gene3D" id="3.40.50.300">
    <property type="entry name" value="P-loop containing nucleotide triphosphate hydrolases"/>
    <property type="match status" value="2"/>
</dbReference>
<dbReference type="SUPFAM" id="SSF52540">
    <property type="entry name" value="P-loop containing nucleoside triphosphate hydrolases"/>
    <property type="match status" value="2"/>
</dbReference>
<dbReference type="RefSeq" id="WP_198883960.1">
    <property type="nucleotide sequence ID" value="NZ_JAEKJA010000023.1"/>
</dbReference>
<dbReference type="PROSITE" id="PS00211">
    <property type="entry name" value="ABC_TRANSPORTER_1"/>
    <property type="match status" value="2"/>
</dbReference>
<dbReference type="Proteomes" id="UP000609531">
    <property type="component" value="Unassembled WGS sequence"/>
</dbReference>
<dbReference type="InterPro" id="IPR003593">
    <property type="entry name" value="AAA+_ATPase"/>
</dbReference>
<keyword evidence="7" id="KW-0472">Membrane</keyword>
<proteinExistence type="inferred from homology"/>
<evidence type="ECO:0000259" key="8">
    <source>
        <dbReference type="PROSITE" id="PS50893"/>
    </source>
</evidence>
<evidence type="ECO:0000256" key="6">
    <source>
        <dbReference type="ARBA" id="ARBA00022840"/>
    </source>
</evidence>
<dbReference type="InterPro" id="IPR017871">
    <property type="entry name" value="ABC_transporter-like_CS"/>
</dbReference>
<sequence length="472" mass="49756">MRLTVEELSVHAGSTRLVGPISLAIEAGEPLTILGETGAGKSLLAQAIMGALPEGLTAQGAITLDGRRLDTLPPRQRRALWGHEIAMLPQEPWRALDALMRSGEQVAESHAIVAGEGWKTAEARAHDALSGLGLEERAMAAWPGALSGGMAQRVAFAAATAAGAGTLLADEPTKGLDEARRDDVTALLLRYVEDGHLLLTITHDVAVARALGGKVMVLKDGEAVEHGAAAEVLHAPKSAYGQALIAADPANWPHIIPQRGGEPVLVAEGLGIARGRRLLLDGVGLSLRAGQRIAVVGESGLGKSSLLDTLAGLIPAAGGAVRRLGRGAAPFAVQKLYQDPPAAFAPRVPLAESFRDLERRHRISRAEREMLLERLGLSPGLLARRPDAVSGGELQRLALVRVLLLQPAVILADEPTSRLDPVTQRQVMEVIGAIARQSNVGLVLVTHNRTMARRWADSTLDLSDYTPLRAAG</sequence>
<dbReference type="Pfam" id="PF00005">
    <property type="entry name" value="ABC_tran"/>
    <property type="match status" value="2"/>
</dbReference>
<dbReference type="InterPro" id="IPR027417">
    <property type="entry name" value="P-loop_NTPase"/>
</dbReference>
<keyword evidence="4" id="KW-1003">Cell membrane</keyword>
<feature type="domain" description="ABC transporter" evidence="8">
    <location>
        <begin position="265"/>
        <end position="470"/>
    </location>
</feature>
<dbReference type="GO" id="GO:0016887">
    <property type="term" value="F:ATP hydrolysis activity"/>
    <property type="evidence" value="ECO:0007669"/>
    <property type="project" value="InterPro"/>
</dbReference>
<comment type="subcellular location">
    <subcellularLocation>
        <location evidence="1">Cell inner membrane</location>
        <topology evidence="1">Peripheral membrane protein</topology>
    </subcellularLocation>
</comment>
<dbReference type="PANTHER" id="PTHR43297:SF7">
    <property type="entry name" value="D,D-DIPEPTIDE TRANSPORT ATP-BINDING PROTEIN DDPD-RELATED"/>
    <property type="match status" value="1"/>
</dbReference>
<name>A0A934ISS1_9HYPH</name>
<protein>
    <submittedName>
        <fullName evidence="9">ABC transporter ATP-binding protein</fullName>
    </submittedName>
</protein>
<reference evidence="9" key="1">
    <citation type="submission" date="2020-12" db="EMBL/GenBank/DDBJ databases">
        <title>Bacterial taxonomy.</title>
        <authorList>
            <person name="Pan X."/>
        </authorList>
    </citation>
    <scope>NUCLEOTIDE SEQUENCE</scope>
    <source>
        <strain evidence="9">B2012</strain>
    </source>
</reference>
<dbReference type="GO" id="GO:0005886">
    <property type="term" value="C:plasma membrane"/>
    <property type="evidence" value="ECO:0007669"/>
    <property type="project" value="UniProtKB-SubCell"/>
</dbReference>
<evidence type="ECO:0000256" key="3">
    <source>
        <dbReference type="ARBA" id="ARBA00022448"/>
    </source>
</evidence>
<comment type="caution">
    <text evidence="9">The sequence shown here is derived from an EMBL/GenBank/DDBJ whole genome shotgun (WGS) entry which is preliminary data.</text>
</comment>
<organism evidence="9 10">
    <name type="scientific">Acuticoccus mangrovi</name>
    <dbReference type="NCBI Taxonomy" id="2796142"/>
    <lineage>
        <taxon>Bacteria</taxon>
        <taxon>Pseudomonadati</taxon>
        <taxon>Pseudomonadota</taxon>
        <taxon>Alphaproteobacteria</taxon>
        <taxon>Hyphomicrobiales</taxon>
        <taxon>Amorphaceae</taxon>
        <taxon>Acuticoccus</taxon>
    </lineage>
</organism>
<evidence type="ECO:0000256" key="1">
    <source>
        <dbReference type="ARBA" id="ARBA00004417"/>
    </source>
</evidence>
<evidence type="ECO:0000256" key="2">
    <source>
        <dbReference type="ARBA" id="ARBA00005417"/>
    </source>
</evidence>
<dbReference type="PANTHER" id="PTHR43297">
    <property type="entry name" value="OLIGOPEPTIDE TRANSPORT ATP-BINDING PROTEIN APPD"/>
    <property type="match status" value="1"/>
</dbReference>
<dbReference type="SMART" id="SM00382">
    <property type="entry name" value="AAA"/>
    <property type="match status" value="2"/>
</dbReference>
<evidence type="ECO:0000256" key="5">
    <source>
        <dbReference type="ARBA" id="ARBA00022741"/>
    </source>
</evidence>
<feature type="domain" description="ABC transporter" evidence="8">
    <location>
        <begin position="3"/>
        <end position="245"/>
    </location>
</feature>
<comment type="similarity">
    <text evidence="2">Belongs to the ABC transporter superfamily.</text>
</comment>
<keyword evidence="10" id="KW-1185">Reference proteome</keyword>
<dbReference type="InterPro" id="IPR003439">
    <property type="entry name" value="ABC_transporter-like_ATP-bd"/>
</dbReference>
<keyword evidence="3" id="KW-0813">Transport</keyword>
<dbReference type="PROSITE" id="PS50893">
    <property type="entry name" value="ABC_TRANSPORTER_2"/>
    <property type="match status" value="2"/>
</dbReference>
<evidence type="ECO:0000256" key="4">
    <source>
        <dbReference type="ARBA" id="ARBA00022475"/>
    </source>
</evidence>
<dbReference type="InterPro" id="IPR050388">
    <property type="entry name" value="ABC_Ni/Peptide_Import"/>
</dbReference>
<accession>A0A934ISS1</accession>
<evidence type="ECO:0000256" key="7">
    <source>
        <dbReference type="ARBA" id="ARBA00023136"/>
    </source>
</evidence>